<evidence type="ECO:0000256" key="4">
    <source>
        <dbReference type="ARBA" id="ARBA00022490"/>
    </source>
</evidence>
<dbReference type="GO" id="GO:0005524">
    <property type="term" value="F:ATP binding"/>
    <property type="evidence" value="ECO:0007669"/>
    <property type="project" value="UniProtKB-UniRule"/>
</dbReference>
<keyword evidence="8 10" id="KW-0648">Protein biosynthesis</keyword>
<reference evidence="13 14" key="1">
    <citation type="submission" date="2018-12" db="EMBL/GenBank/DDBJ databases">
        <authorList>
            <person name="Chong R.A."/>
        </authorList>
    </citation>
    <scope>NUCLEOTIDE SEQUENCE [LARGE SCALE GENOMIC DNA]</scope>
    <source>
        <strain evidence="13 14">Lps</strain>
    </source>
</reference>
<dbReference type="InterPro" id="IPR000924">
    <property type="entry name" value="Glu/Gln-tRNA-synth"/>
</dbReference>
<proteinExistence type="inferred from homology"/>
<feature type="domain" description="Aminoacyl-tRNA synthetase class I anticodon-binding" evidence="12">
    <location>
        <begin position="325"/>
        <end position="460"/>
    </location>
</feature>
<feature type="short sequence motif" description="'HIGH' region" evidence="10">
    <location>
        <begin position="9"/>
        <end position="19"/>
    </location>
</feature>
<dbReference type="InterPro" id="IPR004527">
    <property type="entry name" value="Glu-tRNA-ligase_bac/mito"/>
</dbReference>
<protein>
    <recommendedName>
        <fullName evidence="10">Glutamate--tRNA ligase</fullName>
        <ecNumber evidence="10">6.1.1.17</ecNumber>
    </recommendedName>
    <alternativeName>
        <fullName evidence="10">Glutamyl-tRNA synthetase</fullName>
        <shortName evidence="10">GluRS</shortName>
    </alternativeName>
</protein>
<organism evidence="13 14">
    <name type="scientific">Buchnera aphidicola</name>
    <name type="common">Lipaphis pseudobrassicae</name>
    <dbReference type="NCBI Taxonomy" id="1258543"/>
    <lineage>
        <taxon>Bacteria</taxon>
        <taxon>Pseudomonadati</taxon>
        <taxon>Pseudomonadota</taxon>
        <taxon>Gammaproteobacteria</taxon>
        <taxon>Enterobacterales</taxon>
        <taxon>Erwiniaceae</taxon>
        <taxon>Buchnera</taxon>
    </lineage>
</organism>
<dbReference type="GO" id="GO:0006424">
    <property type="term" value="P:glutamyl-tRNA aminoacylation"/>
    <property type="evidence" value="ECO:0007669"/>
    <property type="project" value="UniProtKB-UniRule"/>
</dbReference>
<feature type="binding site" evidence="10">
    <location>
        <position position="240"/>
    </location>
    <ligand>
        <name>ATP</name>
        <dbReference type="ChEBI" id="CHEBI:30616"/>
    </ligand>
</feature>
<evidence type="ECO:0000256" key="8">
    <source>
        <dbReference type="ARBA" id="ARBA00022917"/>
    </source>
</evidence>
<reference evidence="13 14" key="2">
    <citation type="submission" date="2019-05" db="EMBL/GenBank/DDBJ databases">
        <title>Genome evolution of the obligate endosymbiont Buchnera aphidicola.</title>
        <authorList>
            <person name="Moran N.A."/>
        </authorList>
    </citation>
    <scope>NUCLEOTIDE SEQUENCE [LARGE SCALE GENOMIC DNA]</scope>
    <source>
        <strain evidence="13 14">Lps</strain>
    </source>
</reference>
<comment type="subunit">
    <text evidence="3 10">Monomer.</text>
</comment>
<evidence type="ECO:0000256" key="9">
    <source>
        <dbReference type="ARBA" id="ARBA00023146"/>
    </source>
</evidence>
<evidence type="ECO:0000256" key="7">
    <source>
        <dbReference type="ARBA" id="ARBA00022840"/>
    </source>
</evidence>
<evidence type="ECO:0000259" key="12">
    <source>
        <dbReference type="Pfam" id="PF19269"/>
    </source>
</evidence>
<evidence type="ECO:0000256" key="3">
    <source>
        <dbReference type="ARBA" id="ARBA00011245"/>
    </source>
</evidence>
<evidence type="ECO:0000256" key="10">
    <source>
        <dbReference type="HAMAP-Rule" id="MF_00022"/>
    </source>
</evidence>
<keyword evidence="7 10" id="KW-0067">ATP-binding</keyword>
<dbReference type="OrthoDB" id="9807503at2"/>
<dbReference type="NCBIfam" id="TIGR00464">
    <property type="entry name" value="gltX_bact"/>
    <property type="match status" value="1"/>
</dbReference>
<dbReference type="GO" id="GO:0005829">
    <property type="term" value="C:cytosol"/>
    <property type="evidence" value="ECO:0007669"/>
    <property type="project" value="TreeGrafter"/>
</dbReference>
<evidence type="ECO:0000256" key="6">
    <source>
        <dbReference type="ARBA" id="ARBA00022741"/>
    </source>
</evidence>
<name>A0A4D6XZV5_9GAMM</name>
<keyword evidence="9 10" id="KW-0030">Aminoacyl-tRNA synthetase</keyword>
<evidence type="ECO:0000256" key="2">
    <source>
        <dbReference type="ARBA" id="ARBA00007894"/>
    </source>
</evidence>
<evidence type="ECO:0000313" key="14">
    <source>
        <dbReference type="Proteomes" id="UP000298564"/>
    </source>
</evidence>
<dbReference type="InterPro" id="IPR014729">
    <property type="entry name" value="Rossmann-like_a/b/a_fold"/>
</dbReference>
<comment type="subcellular location">
    <subcellularLocation>
        <location evidence="1 10">Cytoplasm</location>
    </subcellularLocation>
</comment>
<dbReference type="CDD" id="cd00808">
    <property type="entry name" value="GluRS_core"/>
    <property type="match status" value="1"/>
</dbReference>
<dbReference type="Pfam" id="PF19269">
    <property type="entry name" value="Anticodon_2"/>
    <property type="match status" value="1"/>
</dbReference>
<keyword evidence="5 10" id="KW-0436">Ligase</keyword>
<dbReference type="EMBL" id="CP034870">
    <property type="protein sequence ID" value="QCI21963.1"/>
    <property type="molecule type" value="Genomic_DNA"/>
</dbReference>
<dbReference type="HAMAP" id="MF_00022">
    <property type="entry name" value="Glu_tRNA_synth_type1"/>
    <property type="match status" value="1"/>
</dbReference>
<dbReference type="PANTHER" id="PTHR43311:SF2">
    <property type="entry name" value="GLUTAMATE--TRNA LIGASE, MITOCHONDRIAL-RELATED"/>
    <property type="match status" value="1"/>
</dbReference>
<dbReference type="GO" id="GO:0008270">
    <property type="term" value="F:zinc ion binding"/>
    <property type="evidence" value="ECO:0007669"/>
    <property type="project" value="InterPro"/>
</dbReference>
<comment type="function">
    <text evidence="10">Catalyzes the attachment of glutamate to tRNA(Glu) in a two-step reaction: glutamate is first activated by ATP to form Glu-AMP and then transferred to the acceptor end of tRNA(Glu).</text>
</comment>
<feature type="short sequence motif" description="'KMSKS' region" evidence="10">
    <location>
        <begin position="237"/>
        <end position="241"/>
    </location>
</feature>
<gene>
    <name evidence="10" type="primary">gltX</name>
    <name evidence="13" type="ORF">D9V70_00355</name>
</gene>
<evidence type="ECO:0000313" key="13">
    <source>
        <dbReference type="EMBL" id="QCI21963.1"/>
    </source>
</evidence>
<comment type="catalytic activity">
    <reaction evidence="10">
        <text>tRNA(Glu) + L-glutamate + ATP = L-glutamyl-tRNA(Glu) + AMP + diphosphate</text>
        <dbReference type="Rhea" id="RHEA:23540"/>
        <dbReference type="Rhea" id="RHEA-COMP:9663"/>
        <dbReference type="Rhea" id="RHEA-COMP:9680"/>
        <dbReference type="ChEBI" id="CHEBI:29985"/>
        <dbReference type="ChEBI" id="CHEBI:30616"/>
        <dbReference type="ChEBI" id="CHEBI:33019"/>
        <dbReference type="ChEBI" id="CHEBI:78442"/>
        <dbReference type="ChEBI" id="CHEBI:78520"/>
        <dbReference type="ChEBI" id="CHEBI:456215"/>
        <dbReference type="EC" id="6.1.1.17"/>
    </reaction>
</comment>
<comment type="similarity">
    <text evidence="2 10">Belongs to the class-I aminoacyl-tRNA synthetase family. Glutamate--tRNA ligase type 1 subfamily.</text>
</comment>
<accession>A0A4D6XZV5</accession>
<comment type="caution">
    <text evidence="10">Lacks conserved residue(s) required for the propagation of feature annotation.</text>
</comment>
<dbReference type="PANTHER" id="PTHR43311">
    <property type="entry name" value="GLUTAMATE--TRNA LIGASE"/>
    <property type="match status" value="1"/>
</dbReference>
<dbReference type="InterPro" id="IPR020751">
    <property type="entry name" value="aa-tRNA-synth_I_codon-bd_sub2"/>
</dbReference>
<dbReference type="GO" id="GO:0000049">
    <property type="term" value="F:tRNA binding"/>
    <property type="evidence" value="ECO:0007669"/>
    <property type="project" value="InterPro"/>
</dbReference>
<dbReference type="Gene3D" id="1.10.10.350">
    <property type="match status" value="1"/>
</dbReference>
<dbReference type="Pfam" id="PF00749">
    <property type="entry name" value="tRNA-synt_1c"/>
    <property type="match status" value="1"/>
</dbReference>
<dbReference type="SUPFAM" id="SSF52374">
    <property type="entry name" value="Nucleotidylyl transferase"/>
    <property type="match status" value="1"/>
</dbReference>
<evidence type="ECO:0000256" key="5">
    <source>
        <dbReference type="ARBA" id="ARBA00022598"/>
    </source>
</evidence>
<dbReference type="AlphaFoldDB" id="A0A4D6XZV5"/>
<dbReference type="GO" id="GO:0004818">
    <property type="term" value="F:glutamate-tRNA ligase activity"/>
    <property type="evidence" value="ECO:0007669"/>
    <property type="project" value="UniProtKB-UniRule"/>
</dbReference>
<dbReference type="RefSeq" id="WP_158355805.1">
    <property type="nucleotide sequence ID" value="NZ_CP034870.1"/>
</dbReference>
<dbReference type="Proteomes" id="UP000298564">
    <property type="component" value="Chromosome"/>
</dbReference>
<dbReference type="InterPro" id="IPR033910">
    <property type="entry name" value="GluRS_core"/>
</dbReference>
<keyword evidence="4 10" id="KW-0963">Cytoplasm</keyword>
<evidence type="ECO:0000256" key="1">
    <source>
        <dbReference type="ARBA" id="ARBA00004496"/>
    </source>
</evidence>
<keyword evidence="6 10" id="KW-0547">Nucleotide-binding</keyword>
<dbReference type="InterPro" id="IPR020058">
    <property type="entry name" value="Glu/Gln-tRNA-synth_Ib_cat-dom"/>
</dbReference>
<dbReference type="InterPro" id="IPR049940">
    <property type="entry name" value="GluQ/Sye"/>
</dbReference>
<dbReference type="FunFam" id="3.40.50.620:FF:000007">
    <property type="entry name" value="Glutamate--tRNA ligase"/>
    <property type="match status" value="1"/>
</dbReference>
<dbReference type="SUPFAM" id="SSF48163">
    <property type="entry name" value="An anticodon-binding domain of class I aminoacyl-tRNA synthetases"/>
    <property type="match status" value="1"/>
</dbReference>
<dbReference type="InterPro" id="IPR045462">
    <property type="entry name" value="aa-tRNA-synth_I_cd-bd"/>
</dbReference>
<dbReference type="EC" id="6.1.1.17" evidence="10"/>
<sequence length="471" mass="55437">MKVKTRFAPSPTGDLHIGSVRTALYSWLFAKHNNGKFILRIEDTDVERSQHFSINSILEGLKWLGLNWDEGPYFQTNRLKRYQEVINIMLKKGDAYRCFCSSKKLEEDRKEQKRKGFKARYSGTCRNLDIKTTFPKDFVIRFKNPISGKVIFNDRIRGKIIFDNSELDDVIIQRSNGMPTYNFCVVIDDLDMKITHVIRGEDHINNTPRQINILKSLGAKIPIYAHLSMILDESGNKISKRKNARNIIEYRKDGFLPEALLNYIVRLGWSYGNQEIFSIFEMQKLFNLSSISKSSSIINMKKLLWINKYYINHLPLNNITHILKEYMQDQNIDINHGPKLECLVTFLRDRFHTIQEMTECFRCFYEEFKIFNHQRIEKYLVLDSCYVLEEAYKKINNLSIWNNILISEMINCLSVEIKVKKIKINMILRVAIINDIYSPSISLVIYLIGKKEVLSRINKTLFFIKSLYIKK</sequence>
<dbReference type="PRINTS" id="PR00987">
    <property type="entry name" value="TRNASYNTHGLU"/>
</dbReference>
<dbReference type="InterPro" id="IPR008925">
    <property type="entry name" value="aa_tRNA-synth_I_cd-bd_sf"/>
</dbReference>
<feature type="domain" description="Glutamyl/glutaminyl-tRNA synthetase class Ib catalytic" evidence="11">
    <location>
        <begin position="2"/>
        <end position="305"/>
    </location>
</feature>
<dbReference type="Gene3D" id="3.40.50.620">
    <property type="entry name" value="HUPs"/>
    <property type="match status" value="1"/>
</dbReference>
<evidence type="ECO:0000259" key="11">
    <source>
        <dbReference type="Pfam" id="PF00749"/>
    </source>
</evidence>